<reference evidence="1 2" key="1">
    <citation type="journal article" date="2016" name="Nat. Commun.">
        <title>Thousands of microbial genomes shed light on interconnected biogeochemical processes in an aquifer system.</title>
        <authorList>
            <person name="Anantharaman K."/>
            <person name="Brown C.T."/>
            <person name="Hug L.A."/>
            <person name="Sharon I."/>
            <person name="Castelle C.J."/>
            <person name="Probst A.J."/>
            <person name="Thomas B.C."/>
            <person name="Singh A."/>
            <person name="Wilkins M.J."/>
            <person name="Karaoz U."/>
            <person name="Brodie E.L."/>
            <person name="Williams K.H."/>
            <person name="Hubbard S.S."/>
            <person name="Banfield J.F."/>
        </authorList>
    </citation>
    <scope>NUCLEOTIDE SEQUENCE [LARGE SCALE GENOMIC DNA]</scope>
</reference>
<accession>A0A1F6TX47</accession>
<protein>
    <recommendedName>
        <fullName evidence="3">Crp/Fnr family transcriptional regulator</fullName>
    </recommendedName>
</protein>
<comment type="caution">
    <text evidence="1">The sequence shown here is derived from an EMBL/GenBank/DDBJ whole genome shotgun (WGS) entry which is preliminary data.</text>
</comment>
<dbReference type="Proteomes" id="UP000179037">
    <property type="component" value="Unassembled WGS sequence"/>
</dbReference>
<dbReference type="STRING" id="1817768.A3A87_05280"/>
<evidence type="ECO:0000313" key="1">
    <source>
        <dbReference type="EMBL" id="OGI49693.1"/>
    </source>
</evidence>
<name>A0A1F6TX47_9PROT</name>
<evidence type="ECO:0000313" key="2">
    <source>
        <dbReference type="Proteomes" id="UP000179037"/>
    </source>
</evidence>
<organism evidence="1 2">
    <name type="scientific">Candidatus Muproteobacteria bacterium RIFCSPLOWO2_01_FULL_60_18</name>
    <dbReference type="NCBI Taxonomy" id="1817768"/>
    <lineage>
        <taxon>Bacteria</taxon>
        <taxon>Pseudomonadati</taxon>
        <taxon>Pseudomonadota</taxon>
        <taxon>Candidatus Muproteobacteria</taxon>
    </lineage>
</organism>
<dbReference type="AlphaFoldDB" id="A0A1F6TX47"/>
<proteinExistence type="predicted"/>
<dbReference type="EMBL" id="MFTC01000091">
    <property type="protein sequence ID" value="OGI49693.1"/>
    <property type="molecule type" value="Genomic_DNA"/>
</dbReference>
<evidence type="ECO:0008006" key="3">
    <source>
        <dbReference type="Google" id="ProtNLM"/>
    </source>
</evidence>
<sequence length="129" mass="14566">MLRLAVPDNIEKRLTEIAQRLPAAQAAALLEFAEFLLWRHGNDSAEESRSAPAVEIPAPLDIPRPAEESVVKAVKRLRATYPMLDARKLLNETSAILTQHVMQGRDKIEVIEELEILFRSHYERVAGDK</sequence>
<gene>
    <name evidence="1" type="ORF">A3A87_05280</name>
</gene>